<dbReference type="AlphaFoldDB" id="A0A087SUH3"/>
<organism evidence="1 2">
    <name type="scientific">Stegodyphus mimosarum</name>
    <name type="common">African social velvet spider</name>
    <dbReference type="NCBI Taxonomy" id="407821"/>
    <lineage>
        <taxon>Eukaryota</taxon>
        <taxon>Metazoa</taxon>
        <taxon>Ecdysozoa</taxon>
        <taxon>Arthropoda</taxon>
        <taxon>Chelicerata</taxon>
        <taxon>Arachnida</taxon>
        <taxon>Araneae</taxon>
        <taxon>Araneomorphae</taxon>
        <taxon>Entelegynae</taxon>
        <taxon>Eresoidea</taxon>
        <taxon>Eresidae</taxon>
        <taxon>Stegodyphus</taxon>
    </lineage>
</organism>
<reference evidence="1 2" key="1">
    <citation type="submission" date="2013-11" db="EMBL/GenBank/DDBJ databases">
        <title>Genome sequencing of Stegodyphus mimosarum.</title>
        <authorList>
            <person name="Bechsgaard J."/>
        </authorList>
    </citation>
    <scope>NUCLEOTIDE SEQUENCE [LARGE SCALE GENOMIC DNA]</scope>
</reference>
<dbReference type="PANTHER" id="PTHR21223">
    <property type="entry name" value="CBY1-INTERACTING BAR DOMAIN-CONTAINING PROTEIN HOMOLOG"/>
    <property type="match status" value="1"/>
</dbReference>
<evidence type="ECO:0000313" key="1">
    <source>
        <dbReference type="EMBL" id="KFM56512.1"/>
    </source>
</evidence>
<proteinExistence type="predicted"/>
<dbReference type="OMA" id="TEMKVIF"/>
<evidence type="ECO:0000313" key="2">
    <source>
        <dbReference type="Proteomes" id="UP000054359"/>
    </source>
</evidence>
<name>A0A087SUH3_STEMI</name>
<dbReference type="PANTHER" id="PTHR21223:SF2">
    <property type="entry name" value="CBY1-INTERACTING BAR DOMAIN-CONTAINING PROTEIN HOMOLOG"/>
    <property type="match status" value="1"/>
</dbReference>
<protein>
    <submittedName>
        <fullName evidence="1">Protein FAM92A1</fullName>
    </submittedName>
</protein>
<dbReference type="GO" id="GO:0060271">
    <property type="term" value="P:cilium assembly"/>
    <property type="evidence" value="ECO:0007669"/>
    <property type="project" value="TreeGrafter"/>
</dbReference>
<dbReference type="STRING" id="407821.A0A087SUH3"/>
<sequence>MALDLRSSELEHSFIKERINSAEKHILDINSKISAYVKKIAHVRDSGDDLAKCILHFASAENLNHTLRTALGQFSDILSSIQEYRDTEIQRTEMKVIFELSNYSSICKQAKKDLKESFEARAKELSKKNHLEKTRGRNPSNWQKIAQVCVCDVI</sequence>
<dbReference type="EMBL" id="KK112001">
    <property type="protein sequence ID" value="KFM56512.1"/>
    <property type="molecule type" value="Genomic_DNA"/>
</dbReference>
<dbReference type="GO" id="GO:0036064">
    <property type="term" value="C:ciliary basal body"/>
    <property type="evidence" value="ECO:0007669"/>
    <property type="project" value="TreeGrafter"/>
</dbReference>
<dbReference type="OrthoDB" id="60621at2759"/>
<dbReference type="GO" id="GO:0035869">
    <property type="term" value="C:ciliary transition zone"/>
    <property type="evidence" value="ECO:0007669"/>
    <property type="project" value="TreeGrafter"/>
</dbReference>
<dbReference type="SUPFAM" id="SSF103657">
    <property type="entry name" value="BAR/IMD domain-like"/>
    <property type="match status" value="1"/>
</dbReference>
<dbReference type="Gene3D" id="1.20.1270.60">
    <property type="entry name" value="Arfaptin homology (AH) domain/BAR domain"/>
    <property type="match status" value="1"/>
</dbReference>
<dbReference type="InterPro" id="IPR027267">
    <property type="entry name" value="AH/BAR_dom_sf"/>
</dbReference>
<accession>A0A087SUH3</accession>
<gene>
    <name evidence="1" type="ORF">X975_00386</name>
</gene>
<dbReference type="InterPro" id="IPR009602">
    <property type="entry name" value="CBAR/FAM92"/>
</dbReference>
<keyword evidence="2" id="KW-1185">Reference proteome</keyword>
<dbReference type="Pfam" id="PF06730">
    <property type="entry name" value="FAM92"/>
    <property type="match status" value="1"/>
</dbReference>
<feature type="non-terminal residue" evidence="1">
    <location>
        <position position="154"/>
    </location>
</feature>
<dbReference type="Proteomes" id="UP000054359">
    <property type="component" value="Unassembled WGS sequence"/>
</dbReference>